<evidence type="ECO:0000313" key="8">
    <source>
        <dbReference type="Proteomes" id="UP000474159"/>
    </source>
</evidence>
<feature type="domain" description="D-isomer specific 2-hydroxyacid dehydrogenase catalytic" evidence="5">
    <location>
        <begin position="2"/>
        <end position="306"/>
    </location>
</feature>
<sequence length="328" mass="34610">MTNPIHPEAEALLRPRARLITAPDTRAETLRALAAEATGLIVRAQLPDDILDHAPHLRGIVRHGVGLDFVPIPAATARGIPVANLPGSNTQAVAEHVFAALFHLRRKLASLDAILRDRGWIAAKPLASDLDEVGGSTLGILGTGEIGRRVAGIAKAGFGMRVLGHSRSNRNLDGLIEPVDRETLFSESDAVVVACPLNDATRGLVDARLIRRMRGRAVLINVARGPIVEAAALAEALMAGRIAGAALDVFEIQPLPGDHPLLACPNLLLTPHVAGTSATSLRVMGRGAAEEMLRILAGAPPRNLVNPEALANLSRRTGRAERGEPAVR</sequence>
<comment type="similarity">
    <text evidence="1 4">Belongs to the D-isomer specific 2-hydroxyacid dehydrogenase family.</text>
</comment>
<dbReference type="Gene3D" id="3.40.50.720">
    <property type="entry name" value="NAD(P)-binding Rossmann-like Domain"/>
    <property type="match status" value="2"/>
</dbReference>
<dbReference type="Proteomes" id="UP000474159">
    <property type="component" value="Unassembled WGS sequence"/>
</dbReference>
<proteinExistence type="inferred from homology"/>
<dbReference type="InterPro" id="IPR036291">
    <property type="entry name" value="NAD(P)-bd_dom_sf"/>
</dbReference>
<protein>
    <submittedName>
        <fullName evidence="7">Hydroxyacid dehydrogenase</fullName>
    </submittedName>
</protein>
<evidence type="ECO:0000256" key="4">
    <source>
        <dbReference type="RuleBase" id="RU003719"/>
    </source>
</evidence>
<evidence type="ECO:0000256" key="1">
    <source>
        <dbReference type="ARBA" id="ARBA00005854"/>
    </source>
</evidence>
<feature type="domain" description="D-isomer specific 2-hydroxyacid dehydrogenase NAD-binding" evidence="6">
    <location>
        <begin position="99"/>
        <end position="274"/>
    </location>
</feature>
<dbReference type="AlphaFoldDB" id="A0A6L3T263"/>
<dbReference type="InterPro" id="IPR006140">
    <property type="entry name" value="D-isomer_DH_NAD-bd"/>
</dbReference>
<dbReference type="GO" id="GO:0016616">
    <property type="term" value="F:oxidoreductase activity, acting on the CH-OH group of donors, NAD or NADP as acceptor"/>
    <property type="evidence" value="ECO:0007669"/>
    <property type="project" value="InterPro"/>
</dbReference>
<keyword evidence="3" id="KW-0520">NAD</keyword>
<dbReference type="InterPro" id="IPR050418">
    <property type="entry name" value="D-iso_2-hydroxyacid_DH_PdxB"/>
</dbReference>
<dbReference type="SUPFAM" id="SSF52283">
    <property type="entry name" value="Formate/glycerate dehydrogenase catalytic domain-like"/>
    <property type="match status" value="1"/>
</dbReference>
<evidence type="ECO:0000256" key="3">
    <source>
        <dbReference type="ARBA" id="ARBA00023027"/>
    </source>
</evidence>
<dbReference type="FunFam" id="3.40.50.720:FF:000203">
    <property type="entry name" value="D-3-phosphoglycerate dehydrogenase (SerA)"/>
    <property type="match status" value="1"/>
</dbReference>
<dbReference type="SUPFAM" id="SSF51735">
    <property type="entry name" value="NAD(P)-binding Rossmann-fold domains"/>
    <property type="match status" value="1"/>
</dbReference>
<keyword evidence="2 4" id="KW-0560">Oxidoreductase</keyword>
<dbReference type="PANTHER" id="PTHR43761">
    <property type="entry name" value="D-ISOMER SPECIFIC 2-HYDROXYACID DEHYDROGENASE FAMILY PROTEIN (AFU_ORTHOLOGUE AFUA_1G13630)"/>
    <property type="match status" value="1"/>
</dbReference>
<comment type="caution">
    <text evidence="7">The sequence shown here is derived from an EMBL/GenBank/DDBJ whole genome shotgun (WGS) entry which is preliminary data.</text>
</comment>
<dbReference type="GO" id="GO:0051287">
    <property type="term" value="F:NAD binding"/>
    <property type="evidence" value="ECO:0007669"/>
    <property type="project" value="InterPro"/>
</dbReference>
<dbReference type="Pfam" id="PF02826">
    <property type="entry name" value="2-Hacid_dh_C"/>
    <property type="match status" value="1"/>
</dbReference>
<gene>
    <name evidence="7" type="ORF">F6X53_05940</name>
</gene>
<evidence type="ECO:0000256" key="2">
    <source>
        <dbReference type="ARBA" id="ARBA00023002"/>
    </source>
</evidence>
<dbReference type="PANTHER" id="PTHR43761:SF1">
    <property type="entry name" value="D-ISOMER SPECIFIC 2-HYDROXYACID DEHYDROGENASE CATALYTIC DOMAIN-CONTAINING PROTEIN-RELATED"/>
    <property type="match status" value="1"/>
</dbReference>
<evidence type="ECO:0000259" key="6">
    <source>
        <dbReference type="Pfam" id="PF02826"/>
    </source>
</evidence>
<dbReference type="InterPro" id="IPR006139">
    <property type="entry name" value="D-isomer_2_OHA_DH_cat_dom"/>
</dbReference>
<name>A0A6L3T263_9HYPH</name>
<dbReference type="EMBL" id="VZZK01000004">
    <property type="protein sequence ID" value="KAB1080758.1"/>
    <property type="molecule type" value="Genomic_DNA"/>
</dbReference>
<dbReference type="Pfam" id="PF00389">
    <property type="entry name" value="2-Hacid_dh"/>
    <property type="match status" value="1"/>
</dbReference>
<keyword evidence="8" id="KW-1185">Reference proteome</keyword>
<dbReference type="OrthoDB" id="9793626at2"/>
<reference evidence="7 8" key="1">
    <citation type="submission" date="2019-09" db="EMBL/GenBank/DDBJ databases">
        <title>YIM 48816 draft genome.</title>
        <authorList>
            <person name="Jiang L."/>
        </authorList>
    </citation>
    <scope>NUCLEOTIDE SEQUENCE [LARGE SCALE GENOMIC DNA]</scope>
    <source>
        <strain evidence="7 8">YIM 48816</strain>
    </source>
</reference>
<evidence type="ECO:0000259" key="5">
    <source>
        <dbReference type="Pfam" id="PF00389"/>
    </source>
</evidence>
<accession>A0A6L3T263</accession>
<evidence type="ECO:0000313" key="7">
    <source>
        <dbReference type="EMBL" id="KAB1080758.1"/>
    </source>
</evidence>
<organism evidence="7 8">
    <name type="scientific">Methylobacterium soli</name>
    <dbReference type="NCBI Taxonomy" id="553447"/>
    <lineage>
        <taxon>Bacteria</taxon>
        <taxon>Pseudomonadati</taxon>
        <taxon>Pseudomonadota</taxon>
        <taxon>Alphaproteobacteria</taxon>
        <taxon>Hyphomicrobiales</taxon>
        <taxon>Methylobacteriaceae</taxon>
        <taxon>Methylobacterium</taxon>
    </lineage>
</organism>